<evidence type="ECO:0000259" key="1">
    <source>
        <dbReference type="PROSITE" id="PS50994"/>
    </source>
</evidence>
<dbReference type="AlphaFoldDB" id="A0A972FN88"/>
<keyword evidence="3" id="KW-1185">Reference proteome</keyword>
<feature type="domain" description="Integrase catalytic" evidence="1">
    <location>
        <begin position="1"/>
        <end position="66"/>
    </location>
</feature>
<dbReference type="EMBL" id="WTVM01000330">
    <property type="protein sequence ID" value="NMG05326.1"/>
    <property type="molecule type" value="Genomic_DNA"/>
</dbReference>
<reference evidence="2" key="1">
    <citation type="submission" date="2019-12" db="EMBL/GenBank/DDBJ databases">
        <title>Comparative genomics gives insights into the taxonomy of the Azoarcus-Aromatoleum group and reveals separate origins of nif in the plant-associated Azoarcus and non-plant-associated Aromatoleum sub-groups.</title>
        <authorList>
            <person name="Lafos M."/>
            <person name="Maluk M."/>
            <person name="Batista M."/>
            <person name="Junghare M."/>
            <person name="Carmona M."/>
            <person name="Faoro H."/>
            <person name="Cruz L.M."/>
            <person name="Battistoni F."/>
            <person name="De Souza E."/>
            <person name="Pedrosa F."/>
            <person name="Chen W.-M."/>
            <person name="Poole P.S."/>
            <person name="Dixon R.A."/>
            <person name="James E.K."/>
        </authorList>
    </citation>
    <scope>NUCLEOTIDE SEQUENCE</scope>
    <source>
        <strain evidence="2">NSC3</strain>
    </source>
</reference>
<comment type="caution">
    <text evidence="2">The sequence shown here is derived from an EMBL/GenBank/DDBJ whole genome shotgun (WGS) entry which is preliminary data.</text>
</comment>
<name>A0A972FN88_9RHOO</name>
<gene>
    <name evidence="2" type="ORF">GPA21_20560</name>
</gene>
<dbReference type="PANTHER" id="PTHR35004:SF6">
    <property type="entry name" value="TRANSPOSASE"/>
    <property type="match status" value="1"/>
</dbReference>
<dbReference type="PROSITE" id="PS50994">
    <property type="entry name" value="INTEGRASE"/>
    <property type="match status" value="1"/>
</dbReference>
<proteinExistence type="predicted"/>
<evidence type="ECO:0000313" key="3">
    <source>
        <dbReference type="Proteomes" id="UP000599523"/>
    </source>
</evidence>
<feature type="non-terminal residue" evidence="2">
    <location>
        <position position="1"/>
    </location>
</feature>
<dbReference type="PANTHER" id="PTHR35004">
    <property type="entry name" value="TRANSPOSASE RV3428C-RELATED"/>
    <property type="match status" value="1"/>
</dbReference>
<organism evidence="2 3">
    <name type="scientific">Azoarcus taiwanensis</name>
    <dbReference type="NCBI Taxonomy" id="666964"/>
    <lineage>
        <taxon>Bacteria</taxon>
        <taxon>Pseudomonadati</taxon>
        <taxon>Pseudomonadota</taxon>
        <taxon>Betaproteobacteria</taxon>
        <taxon>Rhodocyclales</taxon>
        <taxon>Zoogloeaceae</taxon>
        <taxon>Azoarcus</taxon>
    </lineage>
</organism>
<accession>A0A972FN88</accession>
<sequence length="77" mass="8727">QPYRAQTKGKVESGVKYVKRNFVPGRSFVDLEDFNQQLMRWQAEIADLRIHGTTHQRPIDRFAQEAAALVPTAGQAS</sequence>
<dbReference type="Proteomes" id="UP000599523">
    <property type="component" value="Unassembled WGS sequence"/>
</dbReference>
<evidence type="ECO:0000313" key="2">
    <source>
        <dbReference type="EMBL" id="NMG05326.1"/>
    </source>
</evidence>
<feature type="non-terminal residue" evidence="2">
    <location>
        <position position="77"/>
    </location>
</feature>
<dbReference type="GO" id="GO:0015074">
    <property type="term" value="P:DNA integration"/>
    <property type="evidence" value="ECO:0007669"/>
    <property type="project" value="InterPro"/>
</dbReference>
<dbReference type="InterPro" id="IPR001584">
    <property type="entry name" value="Integrase_cat-core"/>
</dbReference>
<protein>
    <submittedName>
        <fullName evidence="2">IS21 family transposase</fullName>
    </submittedName>
</protein>